<name>A0A174L1P4_9FIRM</name>
<evidence type="ECO:0000313" key="1">
    <source>
        <dbReference type="EMBL" id="CUP15330.1"/>
    </source>
</evidence>
<keyword evidence="1" id="KW-0378">Hydrolase</keyword>
<dbReference type="GO" id="GO:0016787">
    <property type="term" value="F:hydrolase activity"/>
    <property type="evidence" value="ECO:0007669"/>
    <property type="project" value="UniProtKB-KW"/>
</dbReference>
<organism evidence="1 2">
    <name type="scientific">Hungatella hathewayi</name>
    <dbReference type="NCBI Taxonomy" id="154046"/>
    <lineage>
        <taxon>Bacteria</taxon>
        <taxon>Bacillati</taxon>
        <taxon>Bacillota</taxon>
        <taxon>Clostridia</taxon>
        <taxon>Lachnospirales</taxon>
        <taxon>Lachnospiraceae</taxon>
        <taxon>Hungatella</taxon>
    </lineage>
</organism>
<dbReference type="AlphaFoldDB" id="A0A174L1P4"/>
<reference evidence="1 2" key="1">
    <citation type="submission" date="2015-09" db="EMBL/GenBank/DDBJ databases">
        <authorList>
            <consortium name="Pathogen Informatics"/>
        </authorList>
    </citation>
    <scope>NUCLEOTIDE SEQUENCE [LARGE SCALE GENOMIC DNA]</scope>
    <source>
        <strain evidence="1 2">2789STDY5608850</strain>
    </source>
</reference>
<dbReference type="RefSeq" id="WP_055659488.1">
    <property type="nucleotide sequence ID" value="NZ_CABIXC010000019.1"/>
</dbReference>
<sequence length="604" mass="70230">MAENRVIQIEVPTEQNADWYELRIYSGRNEPVVKESDTSPRDPGRKSRLYGTKYEGMYNFNYLFPVVDFEYDETMEGVLLFEDVFYGTWAMNPMYHREQRFPLSSKVVVPGCYLEWWENMFHYDNPQARVTEFYMRKRYPTGTEMIKEEIRLLSDQWKGRMAVWKVVDGSERLLWETDFDFDTVYQAEPGNRVGRDSESEVPVHLSREILLTALDADLDFIMKSRNRNPYSAVPGGTFLFYDYDAKTFRQRNWLWTFGPTMQTLLRARDIPEMSEKYGSDRLLETAVSMGDLCVNNQELNPQKPNYGLLLCRMDHDTVNNRHGYELKYSPPDGLFQAGWGMMPLYRATGDKRYLEFCRIMAEATGRLLEQDVIIQQDYFAVTESWKTNTMDEAGVGMEGIAELYLGTGDPRIAEIGRKYIDQLIRYFEMPDGTWARNYFRHSRLVEPPFDLTRGAGWAMMGISSAARMGLGEEYLEKCRRMASVLMKYQNEDGSWWYRFSEADPVNGIAEKGTAVWTVMFYRLYKMMGDTQYLETARKGLSWLINSQYKGADRDGRGGVPVSGPMSGVSYRPFFRMACQYTAGFLGLALMEELSLESRDNEKKG</sequence>
<evidence type="ECO:0000313" key="2">
    <source>
        <dbReference type="Proteomes" id="UP000095651"/>
    </source>
</evidence>
<dbReference type="EMBL" id="CYZE01000019">
    <property type="protein sequence ID" value="CUP15330.1"/>
    <property type="molecule type" value="Genomic_DNA"/>
</dbReference>
<dbReference type="Gene3D" id="1.50.10.20">
    <property type="match status" value="1"/>
</dbReference>
<dbReference type="InterPro" id="IPR008928">
    <property type="entry name" value="6-hairpin_glycosidase_sf"/>
</dbReference>
<accession>A0A174L1P4</accession>
<protein>
    <submittedName>
        <fullName evidence="1">Predicted unsaturated glucuronyl hydrolase involved in regulation of bacterial surface properties, and related proteins</fullName>
    </submittedName>
</protein>
<dbReference type="Proteomes" id="UP000095651">
    <property type="component" value="Unassembled WGS sequence"/>
</dbReference>
<gene>
    <name evidence="1" type="ORF">ERS852407_05134</name>
</gene>
<dbReference type="GO" id="GO:0005975">
    <property type="term" value="P:carbohydrate metabolic process"/>
    <property type="evidence" value="ECO:0007669"/>
    <property type="project" value="InterPro"/>
</dbReference>
<dbReference type="SUPFAM" id="SSF48208">
    <property type="entry name" value="Six-hairpin glycosidases"/>
    <property type="match status" value="1"/>
</dbReference>
<proteinExistence type="predicted"/>